<dbReference type="EC" id="3.1.26.4" evidence="2"/>
<evidence type="ECO:0000313" key="4">
    <source>
        <dbReference type="EMBL" id="KAJ8369552.1"/>
    </source>
</evidence>
<evidence type="ECO:0000259" key="3">
    <source>
        <dbReference type="PROSITE" id="PS50878"/>
    </source>
</evidence>
<dbReference type="InterPro" id="IPR043502">
    <property type="entry name" value="DNA/RNA_pol_sf"/>
</dbReference>
<organism evidence="4 5">
    <name type="scientific">Synaphobranchus kaupii</name>
    <name type="common">Kaup's arrowtooth eel</name>
    <dbReference type="NCBI Taxonomy" id="118154"/>
    <lineage>
        <taxon>Eukaryota</taxon>
        <taxon>Metazoa</taxon>
        <taxon>Chordata</taxon>
        <taxon>Craniata</taxon>
        <taxon>Vertebrata</taxon>
        <taxon>Euteleostomi</taxon>
        <taxon>Actinopterygii</taxon>
        <taxon>Neopterygii</taxon>
        <taxon>Teleostei</taxon>
        <taxon>Anguilliformes</taxon>
        <taxon>Synaphobranchidae</taxon>
        <taxon>Synaphobranchus</taxon>
    </lineage>
</organism>
<dbReference type="PROSITE" id="PS50878">
    <property type="entry name" value="RT_POL"/>
    <property type="match status" value="1"/>
</dbReference>
<dbReference type="PANTHER" id="PTHR24559:SF440">
    <property type="entry name" value="RIBONUCLEASE H"/>
    <property type="match status" value="1"/>
</dbReference>
<name>A0A9Q1FXT5_SYNKA</name>
<dbReference type="SUPFAM" id="SSF56672">
    <property type="entry name" value="DNA/RNA polymerases"/>
    <property type="match status" value="1"/>
</dbReference>
<dbReference type="Pfam" id="PF00078">
    <property type="entry name" value="RVT_1"/>
    <property type="match status" value="1"/>
</dbReference>
<dbReference type="CDD" id="cd01647">
    <property type="entry name" value="RT_LTR"/>
    <property type="match status" value="1"/>
</dbReference>
<accession>A0A9Q1FXT5</accession>
<dbReference type="AlphaFoldDB" id="A0A9Q1FXT5"/>
<comment type="similarity">
    <text evidence="1">Belongs to the beta type-B retroviral polymerase family. HERV class-II K(HML-2) pol subfamily.</text>
</comment>
<dbReference type="Proteomes" id="UP001152622">
    <property type="component" value="Chromosome 3"/>
</dbReference>
<evidence type="ECO:0000313" key="5">
    <source>
        <dbReference type="Proteomes" id="UP001152622"/>
    </source>
</evidence>
<sequence>MARGPPGVRGPHFENRCIKAEALAALGGNAFFSTMDLTSGYYNVEVHEEDRRFTAFTSPFGLYEYNRLPQGLCNSPATFMRMMMAIFSDQNFLSLLCYRDDVLVFAPDGQFALQWLEMVFERLTT</sequence>
<evidence type="ECO:0000256" key="2">
    <source>
        <dbReference type="ARBA" id="ARBA00012180"/>
    </source>
</evidence>
<dbReference type="InterPro" id="IPR000477">
    <property type="entry name" value="RT_dom"/>
</dbReference>
<gene>
    <name evidence="4" type="ORF">SKAU_G00095800</name>
</gene>
<dbReference type="EMBL" id="JAINUF010000003">
    <property type="protein sequence ID" value="KAJ8369552.1"/>
    <property type="molecule type" value="Genomic_DNA"/>
</dbReference>
<dbReference type="PANTHER" id="PTHR24559">
    <property type="entry name" value="TRANSPOSON TY3-I GAG-POL POLYPROTEIN"/>
    <property type="match status" value="1"/>
</dbReference>
<dbReference type="OrthoDB" id="8948897at2759"/>
<keyword evidence="5" id="KW-1185">Reference proteome</keyword>
<dbReference type="Gene3D" id="3.30.70.270">
    <property type="match status" value="1"/>
</dbReference>
<dbReference type="InterPro" id="IPR053134">
    <property type="entry name" value="RNA-dir_DNA_polymerase"/>
</dbReference>
<dbReference type="GO" id="GO:0004523">
    <property type="term" value="F:RNA-DNA hybrid ribonuclease activity"/>
    <property type="evidence" value="ECO:0007669"/>
    <property type="project" value="UniProtKB-EC"/>
</dbReference>
<reference evidence="4" key="1">
    <citation type="journal article" date="2023" name="Science">
        <title>Genome structures resolve the early diversification of teleost fishes.</title>
        <authorList>
            <person name="Parey E."/>
            <person name="Louis A."/>
            <person name="Montfort J."/>
            <person name="Bouchez O."/>
            <person name="Roques C."/>
            <person name="Iampietro C."/>
            <person name="Lluch J."/>
            <person name="Castinel A."/>
            <person name="Donnadieu C."/>
            <person name="Desvignes T."/>
            <person name="Floi Bucao C."/>
            <person name="Jouanno E."/>
            <person name="Wen M."/>
            <person name="Mejri S."/>
            <person name="Dirks R."/>
            <person name="Jansen H."/>
            <person name="Henkel C."/>
            <person name="Chen W.J."/>
            <person name="Zahm M."/>
            <person name="Cabau C."/>
            <person name="Klopp C."/>
            <person name="Thompson A.W."/>
            <person name="Robinson-Rechavi M."/>
            <person name="Braasch I."/>
            <person name="Lecointre G."/>
            <person name="Bobe J."/>
            <person name="Postlethwait J.H."/>
            <person name="Berthelot C."/>
            <person name="Roest Crollius H."/>
            <person name="Guiguen Y."/>
        </authorList>
    </citation>
    <scope>NUCLEOTIDE SEQUENCE</scope>
    <source>
        <strain evidence="4">WJC10195</strain>
    </source>
</reference>
<comment type="caution">
    <text evidence="4">The sequence shown here is derived from an EMBL/GenBank/DDBJ whole genome shotgun (WGS) entry which is preliminary data.</text>
</comment>
<proteinExistence type="inferred from homology"/>
<dbReference type="InterPro" id="IPR043128">
    <property type="entry name" value="Rev_trsase/Diguanyl_cyclase"/>
</dbReference>
<protein>
    <recommendedName>
        <fullName evidence="2">ribonuclease H</fullName>
        <ecNumber evidence="2">3.1.26.4</ecNumber>
    </recommendedName>
</protein>
<feature type="domain" description="Reverse transcriptase" evidence="3">
    <location>
        <begin position="1"/>
        <end position="125"/>
    </location>
</feature>
<evidence type="ECO:0000256" key="1">
    <source>
        <dbReference type="ARBA" id="ARBA00010879"/>
    </source>
</evidence>